<dbReference type="RefSeq" id="WP_225350600.1">
    <property type="nucleotide sequence ID" value="NZ_AYZJ01000023.1"/>
</dbReference>
<dbReference type="NCBIfam" id="TIGR01180">
    <property type="entry name" value="aman2_put"/>
    <property type="match status" value="1"/>
</dbReference>
<feature type="domain" description="F5/8 type C" evidence="1">
    <location>
        <begin position="49"/>
        <end position="160"/>
    </location>
</feature>
<dbReference type="GO" id="GO:0000224">
    <property type="term" value="F:peptide-N4-(N-acetyl-beta-glucosaminyl)asparagine amidase activity"/>
    <property type="evidence" value="ECO:0007669"/>
    <property type="project" value="TreeGrafter"/>
</dbReference>
<dbReference type="InterPro" id="IPR008979">
    <property type="entry name" value="Galactose-bd-like_sf"/>
</dbReference>
<dbReference type="Pfam" id="PF17678">
    <property type="entry name" value="Glyco_hydro_92N"/>
    <property type="match status" value="1"/>
</dbReference>
<dbReference type="FunFam" id="3.30.2080.10:FF:000001">
    <property type="entry name" value="Alpha-1,2-mannosidase subfamily"/>
    <property type="match status" value="1"/>
</dbReference>
<organism evidence="2 3">
    <name type="scientific">Lacticaseibacillus camelliae DSM 22697 = JCM 13995</name>
    <dbReference type="NCBI Taxonomy" id="1423730"/>
    <lineage>
        <taxon>Bacteria</taxon>
        <taxon>Bacillati</taxon>
        <taxon>Bacillota</taxon>
        <taxon>Bacilli</taxon>
        <taxon>Lactobacillales</taxon>
        <taxon>Lactobacillaceae</taxon>
        <taxon>Lacticaseibacillus</taxon>
    </lineage>
</organism>
<dbReference type="Gene3D" id="2.60.120.260">
    <property type="entry name" value="Galactose-binding domain-like"/>
    <property type="match status" value="2"/>
</dbReference>
<dbReference type="Gene3D" id="1.20.1610.10">
    <property type="entry name" value="alpha-1,2-mannosidases domains"/>
    <property type="match status" value="1"/>
</dbReference>
<dbReference type="STRING" id="1423730.FC75_GL001253"/>
<dbReference type="GO" id="GO:0006516">
    <property type="term" value="P:glycoprotein catabolic process"/>
    <property type="evidence" value="ECO:0007669"/>
    <property type="project" value="TreeGrafter"/>
</dbReference>
<dbReference type="PANTHER" id="PTHR12143:SF43">
    <property type="entry name" value="PUTATIVE-RELATED"/>
    <property type="match status" value="1"/>
</dbReference>
<dbReference type="Gene3D" id="2.70.98.10">
    <property type="match status" value="1"/>
</dbReference>
<evidence type="ECO:0000259" key="1">
    <source>
        <dbReference type="PROSITE" id="PS50022"/>
    </source>
</evidence>
<protein>
    <recommendedName>
        <fullName evidence="1">F5/8 type C domain-containing protein</fullName>
    </recommendedName>
</protein>
<dbReference type="Gene3D" id="1.20.1050.60">
    <property type="entry name" value="alpha-1,2-mannosidase"/>
    <property type="match status" value="1"/>
</dbReference>
<dbReference type="SUPFAM" id="SSF48208">
    <property type="entry name" value="Six-hairpin glycosidases"/>
    <property type="match status" value="1"/>
</dbReference>
<sequence>MSLAPTNNQYTHAAGSTNDTSSFFTSFEANEKTPVQLNQTDAKLGTKGVTASYGSVVDGDVSAEVDKSSIKGSSDFNPDSETKQNLFDGNVGTKFNTNENNGQNISVSFSLTKPEQIGEYAISSANDEPTRDPADWELLASNDGKNWTSIDKQTNQTFSGRETYNNYKIKTSKAYDQFKLVVSKNGGAPMTQFSGLVLGTGVKDTGAKSEMATTLSNGPTDAINQQNNVGWTGAQALEVKGKVTDSGKVYAHNDIIDNLNLKVQKDTNLQYKIYPSDGQHNYDNHYDYSYTPMHMSVDLEFSDGTHLSDLKPTSTDGFEVTPEAQGDSRSLYYNQWNQITTNIGEIAAGKTITKMMVSFEDDNATAGKTFDNFLDDVKVFSGNEAKRTINSTVDYVNTLRGTNSNGNFSRGLTVPATTVPNGFNFWAPVTEYGNDTMYQYQQNGGRKFQHITISHEPSIWVGDRGTWQFMANTSIDASKVQSGADIDHTKYETNFSHDDEVAKPQLYSIKFPDGGAAAGSSISLTPSMHGSITEFNFADSAKNKNVIFDSSKGDGTLTFDKATNSFTEITKNGNNGMKQMYVYGTFDQPYTQAKVENSKQGIVSFDSNKVTMKVATSFISAEQAKKNYDLELAQTTFGQLENQTTNDWNSVLNKIQVKGASDAQKTTLYSNLYRLYMYPTFYGENKGTNDKPQWIHSDPYSGDMEHPVAKDGVMYYNNGFWDTYRTAWSAYSLLSPDKESSYLNGLTQHFKDSTWVPRWIAPGGTNSMVGTNQDIIFADALNKGIPFDSDDAYQAALKNATVKSTDLVNGGRTDLNQSEFIGYVPAEADDKGLSWSVEGYISDYGLYQMALKKGDKGAAEYFKNRALSYVNLFDGSGKTATDDWFKGKHTDGSWTSTPSTFDPRSWAHDYTETNAFDYGAVPVPQDGNGLANLYGGPAGLGQKLDQIVTTPGDWKPGDFVIHEAREQREGKLGEYEHSNQPGHDILYMYAFSNKPYETQKYVRDILSRLYVGSDFGQGYLGDEDNGEASAWYILSALGLYPENLATNQFVLGSPLFDQATVQLPNGKTLTVNAPNNSKTNVYVDSVTFNGKPVSTLYMNYKDLMKGGTLTFNMSATPNKTRGTQPSDKPASLTQGTEAPYVKTDAFDKAVKIDSAIPDAKNLTDNNSDTATDVKNGSTIDVTLDKARVVSLMTLTNINKDTTFKSVTVLGSNDGKKWTKVGTQTKVGFTYDQQTKPYLVDQKNKAFSHYRIQFNGGEGKIGEIELLGDMKDTNATVKLNNSNLNIVKRGQKIKLNATPTGVNAQDLIWSVQKDDVLSVSADGTVTAKKSGMSYVYVTAPGGTTAKTLVRVSN</sequence>
<dbReference type="Proteomes" id="UP000050865">
    <property type="component" value="Unassembled WGS sequence"/>
</dbReference>
<accession>A0A0R2FJI3</accession>
<dbReference type="GO" id="GO:0005975">
    <property type="term" value="P:carbohydrate metabolic process"/>
    <property type="evidence" value="ECO:0007669"/>
    <property type="project" value="InterPro"/>
</dbReference>
<dbReference type="InterPro" id="IPR012939">
    <property type="entry name" value="Glyco_hydro_92"/>
</dbReference>
<evidence type="ECO:0000313" key="2">
    <source>
        <dbReference type="EMBL" id="KRN24452.1"/>
    </source>
</evidence>
<dbReference type="InterPro" id="IPR014718">
    <property type="entry name" value="GH-type_carb-bd"/>
</dbReference>
<dbReference type="InterPro" id="IPR041371">
    <property type="entry name" value="GH92_N"/>
</dbReference>
<dbReference type="SUPFAM" id="SSF49373">
    <property type="entry name" value="Invasin/intimin cell-adhesion fragments"/>
    <property type="match status" value="1"/>
</dbReference>
<evidence type="ECO:0000313" key="3">
    <source>
        <dbReference type="Proteomes" id="UP000050865"/>
    </source>
</evidence>
<dbReference type="Pfam" id="PF00754">
    <property type="entry name" value="F5_F8_type_C"/>
    <property type="match status" value="1"/>
</dbReference>
<dbReference type="PATRIC" id="fig|1423730.4.peg.1310"/>
<dbReference type="GO" id="GO:0005829">
    <property type="term" value="C:cytosol"/>
    <property type="evidence" value="ECO:0007669"/>
    <property type="project" value="TreeGrafter"/>
</dbReference>
<dbReference type="InterPro" id="IPR000421">
    <property type="entry name" value="FA58C"/>
</dbReference>
<gene>
    <name evidence="2" type="ORF">FC75_GL001253</name>
</gene>
<keyword evidence="3" id="KW-1185">Reference proteome</keyword>
<reference evidence="2 3" key="1">
    <citation type="journal article" date="2015" name="Genome Announc.">
        <title>Expanding the biotechnology potential of lactobacilli through comparative genomics of 213 strains and associated genera.</title>
        <authorList>
            <person name="Sun Z."/>
            <person name="Harris H.M."/>
            <person name="McCann A."/>
            <person name="Guo C."/>
            <person name="Argimon S."/>
            <person name="Zhang W."/>
            <person name="Yang X."/>
            <person name="Jeffery I.B."/>
            <person name="Cooney J.C."/>
            <person name="Kagawa T.F."/>
            <person name="Liu W."/>
            <person name="Song Y."/>
            <person name="Salvetti E."/>
            <person name="Wrobel A."/>
            <person name="Rasinkangas P."/>
            <person name="Parkhill J."/>
            <person name="Rea M.C."/>
            <person name="O'Sullivan O."/>
            <person name="Ritari J."/>
            <person name="Douillard F.P."/>
            <person name="Paul Ross R."/>
            <person name="Yang R."/>
            <person name="Briner A.E."/>
            <person name="Felis G.E."/>
            <person name="de Vos W.M."/>
            <person name="Barrangou R."/>
            <person name="Klaenhammer T.R."/>
            <person name="Caufield P.W."/>
            <person name="Cui Y."/>
            <person name="Zhang H."/>
            <person name="O'Toole P.W."/>
        </authorList>
    </citation>
    <scope>NUCLEOTIDE SEQUENCE [LARGE SCALE GENOMIC DNA]</scope>
    <source>
        <strain evidence="2 3">DSM 22697</strain>
    </source>
</reference>
<dbReference type="SUPFAM" id="SSF49785">
    <property type="entry name" value="Galactose-binding domain-like"/>
    <property type="match status" value="2"/>
</dbReference>
<proteinExistence type="predicted"/>
<dbReference type="GO" id="GO:0030246">
    <property type="term" value="F:carbohydrate binding"/>
    <property type="evidence" value="ECO:0007669"/>
    <property type="project" value="InterPro"/>
</dbReference>
<dbReference type="InterPro" id="IPR050883">
    <property type="entry name" value="PNGase"/>
</dbReference>
<dbReference type="Gene3D" id="2.60.40.1080">
    <property type="match status" value="1"/>
</dbReference>
<dbReference type="PANTHER" id="PTHR12143">
    <property type="entry name" value="PEPTIDE N-GLYCANASE PNGASE -RELATED"/>
    <property type="match status" value="1"/>
</dbReference>
<dbReference type="InterPro" id="IPR008928">
    <property type="entry name" value="6-hairpin_glycosidase_sf"/>
</dbReference>
<dbReference type="Gene3D" id="3.30.2080.10">
    <property type="entry name" value="GH92 mannosidase domain"/>
    <property type="match status" value="1"/>
</dbReference>
<dbReference type="InterPro" id="IPR005887">
    <property type="entry name" value="GH92_a_mannosidase_put"/>
</dbReference>
<dbReference type="Pfam" id="PF07971">
    <property type="entry name" value="Glyco_hydro_92"/>
    <property type="match status" value="1"/>
</dbReference>
<dbReference type="PROSITE" id="PS50022">
    <property type="entry name" value="FA58C_3"/>
    <property type="match status" value="1"/>
</dbReference>
<comment type="caution">
    <text evidence="2">The sequence shown here is derived from an EMBL/GenBank/DDBJ whole genome shotgun (WGS) entry which is preliminary data.</text>
</comment>
<dbReference type="EMBL" id="AYZJ01000023">
    <property type="protein sequence ID" value="KRN24452.1"/>
    <property type="molecule type" value="Genomic_DNA"/>
</dbReference>
<dbReference type="InterPro" id="IPR008964">
    <property type="entry name" value="Invasin/intimin_cell_adhesion"/>
</dbReference>
<name>A0A0R2FJI3_9LACO</name>